<comment type="caution">
    <text evidence="1">The sequence shown here is derived from an EMBL/GenBank/DDBJ whole genome shotgun (WGS) entry which is preliminary data.</text>
</comment>
<reference evidence="1 2" key="1">
    <citation type="submission" date="2024-04" db="EMBL/GenBank/DDBJ databases">
        <title>Genome sequencing and metabolic network reconstruction of aminoacids and betaine degradation by Anoxynatronum sibiricum.</title>
        <authorList>
            <person name="Detkova E.N."/>
            <person name="Boltjanskaja Y.V."/>
            <person name="Mardanov A.V."/>
            <person name="Kevbrin V."/>
        </authorList>
    </citation>
    <scope>NUCLEOTIDE SEQUENCE [LARGE SCALE GENOMIC DNA]</scope>
    <source>
        <strain evidence="1 2">Z-7981</strain>
    </source>
</reference>
<gene>
    <name evidence="1" type="primary">fdhE</name>
    <name evidence="1" type="ORF">AAIG11_01365</name>
</gene>
<protein>
    <submittedName>
        <fullName evidence="1">Formate dehydrogenase accessory protein FdhE</fullName>
    </submittedName>
</protein>
<dbReference type="InterPro" id="IPR024064">
    <property type="entry name" value="FdhE-like_sf"/>
</dbReference>
<dbReference type="PANTHER" id="PTHR37689:SF1">
    <property type="entry name" value="PROTEIN FDHE"/>
    <property type="match status" value="1"/>
</dbReference>
<accession>A0ABU9VSH8</accession>
<sequence length="279" mass="32180">MHPFWTTTFQETWDDCQQRYVDFKPVSERLKELHCQALQWELSEPLVQKNSSKTRVIARRFPDYFKRVILPVFSQNEATALALDEFAEAMDHFHLEEPGTATKIPQWVQQMQQQAIQLCKPIQPDFVTLMVSISLAHLYRSIPAAKPETPAGATQSGVCPACGLPPHFAALVETEGYRQMECWLCGERWPFTRLECPYCGERHPQKLGYFTVEKMEVCRMHICHSCQAYLKVFDTRSLALKDPSLWVMHLATLICDDLAAAEGYHPGSAMEWHQRMVME</sequence>
<dbReference type="Proteomes" id="UP001407405">
    <property type="component" value="Unassembled WGS sequence"/>
</dbReference>
<organism evidence="1 2">
    <name type="scientific">Anoxynatronum sibiricum</name>
    <dbReference type="NCBI Taxonomy" id="210623"/>
    <lineage>
        <taxon>Bacteria</taxon>
        <taxon>Bacillati</taxon>
        <taxon>Bacillota</taxon>
        <taxon>Clostridia</taxon>
        <taxon>Eubacteriales</taxon>
        <taxon>Clostridiaceae</taxon>
        <taxon>Anoxynatronum</taxon>
    </lineage>
</organism>
<evidence type="ECO:0000313" key="2">
    <source>
        <dbReference type="Proteomes" id="UP001407405"/>
    </source>
</evidence>
<name>A0ABU9VSH8_9CLOT</name>
<dbReference type="EMBL" id="JBCITM010000001">
    <property type="protein sequence ID" value="MEN1759109.1"/>
    <property type="molecule type" value="Genomic_DNA"/>
</dbReference>
<dbReference type="InterPro" id="IPR006452">
    <property type="entry name" value="Formate_DH_accessory"/>
</dbReference>
<evidence type="ECO:0000313" key="1">
    <source>
        <dbReference type="EMBL" id="MEN1759109.1"/>
    </source>
</evidence>
<dbReference type="RefSeq" id="WP_343184490.1">
    <property type="nucleotide sequence ID" value="NZ_JBCITM010000001.1"/>
</dbReference>
<keyword evidence="2" id="KW-1185">Reference proteome</keyword>
<dbReference type="PANTHER" id="PTHR37689">
    <property type="entry name" value="PROTEIN FDHE"/>
    <property type="match status" value="1"/>
</dbReference>
<dbReference type="Gene3D" id="3.90.1670.10">
    <property type="entry name" value="FdhE-like domain"/>
    <property type="match status" value="1"/>
</dbReference>
<dbReference type="SUPFAM" id="SSF144020">
    <property type="entry name" value="FdhE-like"/>
    <property type="match status" value="1"/>
</dbReference>
<proteinExistence type="predicted"/>